<accession>A0A397J305</accession>
<dbReference type="GO" id="GO:0016020">
    <property type="term" value="C:membrane"/>
    <property type="evidence" value="ECO:0007669"/>
    <property type="project" value="UniProtKB-SubCell"/>
</dbReference>
<feature type="transmembrane region" description="Helical" evidence="6">
    <location>
        <begin position="303"/>
        <end position="322"/>
    </location>
</feature>
<dbReference type="Proteomes" id="UP000266861">
    <property type="component" value="Unassembled WGS sequence"/>
</dbReference>
<name>A0A397J305_9GLOM</name>
<gene>
    <name evidence="7" type="ORF">Glove_144g101</name>
</gene>
<feature type="transmembrane region" description="Helical" evidence="6">
    <location>
        <begin position="250"/>
        <end position="273"/>
    </location>
</feature>
<evidence type="ECO:0000256" key="4">
    <source>
        <dbReference type="ARBA" id="ARBA00023136"/>
    </source>
</evidence>
<dbReference type="Pfam" id="PF13520">
    <property type="entry name" value="AA_permease_2"/>
    <property type="match status" value="1"/>
</dbReference>
<keyword evidence="3 6" id="KW-1133">Transmembrane helix</keyword>
<evidence type="ECO:0000256" key="2">
    <source>
        <dbReference type="ARBA" id="ARBA00022692"/>
    </source>
</evidence>
<feature type="region of interest" description="Disordered" evidence="5">
    <location>
        <begin position="22"/>
        <end position="42"/>
    </location>
</feature>
<protein>
    <recommendedName>
        <fullName evidence="9">Amino acid permease/ SLC12A domain-containing protein</fullName>
    </recommendedName>
</protein>
<dbReference type="PIRSF" id="PIRSF006060">
    <property type="entry name" value="AA_transporter"/>
    <property type="match status" value="1"/>
</dbReference>
<dbReference type="GO" id="GO:0015179">
    <property type="term" value="F:L-amino acid transmembrane transporter activity"/>
    <property type="evidence" value="ECO:0007669"/>
    <property type="project" value="TreeGrafter"/>
</dbReference>
<feature type="transmembrane region" description="Helical" evidence="6">
    <location>
        <begin position="168"/>
        <end position="190"/>
    </location>
</feature>
<evidence type="ECO:0000256" key="5">
    <source>
        <dbReference type="SAM" id="MobiDB-lite"/>
    </source>
</evidence>
<dbReference type="OrthoDB" id="10062876at2759"/>
<dbReference type="PANTHER" id="PTHR11785">
    <property type="entry name" value="AMINO ACID TRANSPORTER"/>
    <property type="match status" value="1"/>
</dbReference>
<dbReference type="STRING" id="1348612.A0A397J305"/>
<keyword evidence="2 6" id="KW-0812">Transmembrane</keyword>
<dbReference type="InterPro" id="IPR002293">
    <property type="entry name" value="AA/rel_permease1"/>
</dbReference>
<evidence type="ECO:0000256" key="6">
    <source>
        <dbReference type="SAM" id="Phobius"/>
    </source>
</evidence>
<dbReference type="InterPro" id="IPR050598">
    <property type="entry name" value="AminoAcid_Transporter"/>
</dbReference>
<evidence type="ECO:0000256" key="1">
    <source>
        <dbReference type="ARBA" id="ARBA00004141"/>
    </source>
</evidence>
<sequence length="468" mass="52957">MSEDRGTKGTGEMQIVEHNAIYIDSQNSSSSESSSFNDDKNDDKKKKVLGIFSGMYLCNPRPNSGIDEEWRNDFGHLGSSISESGGEQIYFEKAFPNPKKIVAYIFSFSSVVLVKPISIISISTAGSQYIYYAIHNGYNLTELEDKHAFGIISIITIYHLFSNKVAVWMNQLLAIIKVSTLLTVVIIGLIRIKEHPERLSFTNLFSKAHGIKYYNNYTNSMLKVLFAYSGWNTLNYSLDEMRNSRKRLRISNPASVLIVGILYCLAILAFLTVSDPEKVQNFMEDPVTMSANLGDEIGSGIEIAIAILIAISCFGAVGSGIWGSSRLIASVAKAGFIPVFSPVLRKFDEKWNTPFNALIFQWCYLTMILCIPINNVYDVLVLRKTEPKRPRPFRIDTSWVYFFILFSLAIFIGTFSPNIESDYFIGKYYYIITYTVIIFGLICWYLIYYRPRINSNSTPPEMANVVMN</sequence>
<feature type="transmembrane region" description="Helical" evidence="6">
    <location>
        <begin position="428"/>
        <end position="447"/>
    </location>
</feature>
<evidence type="ECO:0000313" key="7">
    <source>
        <dbReference type="EMBL" id="RHZ79473.1"/>
    </source>
</evidence>
<evidence type="ECO:0000256" key="3">
    <source>
        <dbReference type="ARBA" id="ARBA00022989"/>
    </source>
</evidence>
<dbReference type="AlphaFoldDB" id="A0A397J305"/>
<feature type="transmembrane region" description="Helical" evidence="6">
    <location>
        <begin position="357"/>
        <end position="377"/>
    </location>
</feature>
<feature type="compositionally biased region" description="Low complexity" evidence="5">
    <location>
        <begin position="24"/>
        <end position="36"/>
    </location>
</feature>
<feature type="transmembrane region" description="Helical" evidence="6">
    <location>
        <begin position="327"/>
        <end position="345"/>
    </location>
</feature>
<comment type="subcellular location">
    <subcellularLocation>
        <location evidence="1">Membrane</location>
        <topology evidence="1">Multi-pass membrane protein</topology>
    </subcellularLocation>
</comment>
<feature type="transmembrane region" description="Helical" evidence="6">
    <location>
        <begin position="101"/>
        <end position="122"/>
    </location>
</feature>
<evidence type="ECO:0000313" key="8">
    <source>
        <dbReference type="Proteomes" id="UP000266861"/>
    </source>
</evidence>
<keyword evidence="4 6" id="KW-0472">Membrane</keyword>
<evidence type="ECO:0008006" key="9">
    <source>
        <dbReference type="Google" id="ProtNLM"/>
    </source>
</evidence>
<dbReference type="Gene3D" id="1.20.1740.10">
    <property type="entry name" value="Amino acid/polyamine transporter I"/>
    <property type="match status" value="1"/>
</dbReference>
<reference evidence="7 8" key="1">
    <citation type="submission" date="2018-08" db="EMBL/GenBank/DDBJ databases">
        <title>Genome and evolution of the arbuscular mycorrhizal fungus Diversispora epigaea (formerly Glomus versiforme) and its bacterial endosymbionts.</title>
        <authorList>
            <person name="Sun X."/>
            <person name="Fei Z."/>
            <person name="Harrison M."/>
        </authorList>
    </citation>
    <scope>NUCLEOTIDE SEQUENCE [LARGE SCALE GENOMIC DNA]</scope>
    <source>
        <strain evidence="7 8">IT104</strain>
    </source>
</reference>
<feature type="transmembrane region" description="Helical" evidence="6">
    <location>
        <begin position="398"/>
        <end position="416"/>
    </location>
</feature>
<dbReference type="EMBL" id="PQFF01000135">
    <property type="protein sequence ID" value="RHZ79473.1"/>
    <property type="molecule type" value="Genomic_DNA"/>
</dbReference>
<comment type="caution">
    <text evidence="7">The sequence shown here is derived from an EMBL/GenBank/DDBJ whole genome shotgun (WGS) entry which is preliminary data.</text>
</comment>
<organism evidence="7 8">
    <name type="scientific">Diversispora epigaea</name>
    <dbReference type="NCBI Taxonomy" id="1348612"/>
    <lineage>
        <taxon>Eukaryota</taxon>
        <taxon>Fungi</taxon>
        <taxon>Fungi incertae sedis</taxon>
        <taxon>Mucoromycota</taxon>
        <taxon>Glomeromycotina</taxon>
        <taxon>Glomeromycetes</taxon>
        <taxon>Diversisporales</taxon>
        <taxon>Diversisporaceae</taxon>
        <taxon>Diversispora</taxon>
    </lineage>
</organism>
<keyword evidence="8" id="KW-1185">Reference proteome</keyword>
<proteinExistence type="predicted"/>
<dbReference type="PANTHER" id="PTHR11785:SF353">
    <property type="entry name" value="METHIONINE TRANSPORTER (EUROFUNG)"/>
    <property type="match status" value="1"/>
</dbReference>